<feature type="compositionally biased region" description="Basic and acidic residues" evidence="1">
    <location>
        <begin position="40"/>
        <end position="56"/>
    </location>
</feature>
<dbReference type="InParanoid" id="A0A6J2YUX6"/>
<dbReference type="OrthoDB" id="6624193at2759"/>
<evidence type="ECO:0000313" key="3">
    <source>
        <dbReference type="RefSeq" id="XP_030767084.1"/>
    </source>
</evidence>
<evidence type="ECO:0000256" key="1">
    <source>
        <dbReference type="SAM" id="MobiDB-lite"/>
    </source>
</evidence>
<dbReference type="GeneID" id="115890870"/>
<dbReference type="Proteomes" id="UP000504635">
    <property type="component" value="Unplaced"/>
</dbReference>
<accession>A0A6J2YUX6</accession>
<organism evidence="2 3">
    <name type="scientific">Sitophilus oryzae</name>
    <name type="common">Rice weevil</name>
    <name type="synonym">Curculio oryzae</name>
    <dbReference type="NCBI Taxonomy" id="7048"/>
    <lineage>
        <taxon>Eukaryota</taxon>
        <taxon>Metazoa</taxon>
        <taxon>Ecdysozoa</taxon>
        <taxon>Arthropoda</taxon>
        <taxon>Hexapoda</taxon>
        <taxon>Insecta</taxon>
        <taxon>Pterygota</taxon>
        <taxon>Neoptera</taxon>
        <taxon>Endopterygota</taxon>
        <taxon>Coleoptera</taxon>
        <taxon>Polyphaga</taxon>
        <taxon>Cucujiformia</taxon>
        <taxon>Curculionidae</taxon>
        <taxon>Dryophthorinae</taxon>
        <taxon>Sitophilus</taxon>
    </lineage>
</organism>
<gene>
    <name evidence="3" type="primary">LOC115890870</name>
</gene>
<reference evidence="3" key="1">
    <citation type="submission" date="2025-08" db="UniProtKB">
        <authorList>
            <consortium name="RefSeq"/>
        </authorList>
    </citation>
    <scope>IDENTIFICATION</scope>
    <source>
        <tissue evidence="3">Gonads</tissue>
    </source>
</reference>
<name>A0A6J2YUX6_SITOR</name>
<sequence length="395" mass="44623">MAYVVWRVVMKKYSKIRLGLTGNGSQVTPSNQRAVTYDEESWKPTPEETSSKEKSPEPSTSSSSTSSKQTSKTKKVKKYLKKCKNALGTSKSYSSFDSKSSWYVDPRLENLVCESEINELEEVFEDAVVVKPLEIHERVKFEVASVIQVKGPPNEKDDNKEPEDINSTKDIASGSFDHFESALNSLQSEATITSEDCDFFSLEETLYDETSFKHKQIVLESFRQDIAMGGNKLSKCNISENRSQQSEGAFLEKRTSVDQGGGEVFCNSESKKNIEKSDINSVSPFLRNEQEEVEDGVSKIVRRKVEDGSEEKEGITVSNNLHKSEVEALVEKYFGDIYSNFAGSKKCLIRQARDLLVCEYHGCFNKFENEFCVQASKLLQHLKLAQHISDFNLYL</sequence>
<feature type="region of interest" description="Disordered" evidence="1">
    <location>
        <begin position="20"/>
        <end position="77"/>
    </location>
</feature>
<proteinExistence type="predicted"/>
<feature type="compositionally biased region" description="Low complexity" evidence="1">
    <location>
        <begin position="57"/>
        <end position="70"/>
    </location>
</feature>
<dbReference type="RefSeq" id="XP_030767084.1">
    <property type="nucleotide sequence ID" value="XM_030911224.1"/>
</dbReference>
<dbReference type="KEGG" id="soy:115890870"/>
<feature type="compositionally biased region" description="Polar residues" evidence="1">
    <location>
        <begin position="23"/>
        <end position="34"/>
    </location>
</feature>
<keyword evidence="2" id="KW-1185">Reference proteome</keyword>
<protein>
    <submittedName>
        <fullName evidence="3">Uncharacterized protein LOC115890870</fullName>
    </submittedName>
</protein>
<evidence type="ECO:0000313" key="2">
    <source>
        <dbReference type="Proteomes" id="UP000504635"/>
    </source>
</evidence>
<dbReference type="AlphaFoldDB" id="A0A6J2YUX6"/>